<reference evidence="3 4" key="1">
    <citation type="submission" date="2019-08" db="EMBL/GenBank/DDBJ databases">
        <title>In-depth cultivation of the pig gut microbiome towards novel bacterial diversity and tailored functional studies.</title>
        <authorList>
            <person name="Wylensek D."/>
            <person name="Hitch T.C.A."/>
            <person name="Clavel T."/>
        </authorList>
    </citation>
    <scope>NUCLEOTIDE SEQUENCE [LARGE SCALE GENOMIC DNA]</scope>
    <source>
        <strain evidence="3 4">BBE-744-WT-12</strain>
    </source>
</reference>
<sequence length="260" mass="27862">MRMISDISYCSEAGDRGCGDLYLPERVSTDTPVALTIHGGGWASMDRTSFAGVAEFLCGLGFAAFNINYRLLDRGPWPLCGDDCLRAADFVLNGTFPGLDGCDRRRLFIIGASAGGHLALMTGLRLPEEKVSGIVSLSGVDDMDFYPPPGAEEFRLRFFGGKPTAAQADAANPVKLVRASQPPVLCTHTVYDTVVSCDAAESFVARCREAGARIDYFRYNRSGDGHCLWIPGSSPHRLLPELENAVAGFAAACGLAGERK</sequence>
<comment type="caution">
    <text evidence="3">The sequence shown here is derived from an EMBL/GenBank/DDBJ whole genome shotgun (WGS) entry which is preliminary data.</text>
</comment>
<keyword evidence="1 3" id="KW-0378">Hydrolase</keyword>
<protein>
    <submittedName>
        <fullName evidence="3">Alpha/beta hydrolase</fullName>
    </submittedName>
</protein>
<organism evidence="3 4">
    <name type="scientific">Victivallis lenta</name>
    <dbReference type="NCBI Taxonomy" id="2606640"/>
    <lineage>
        <taxon>Bacteria</taxon>
        <taxon>Pseudomonadati</taxon>
        <taxon>Lentisphaerota</taxon>
        <taxon>Lentisphaeria</taxon>
        <taxon>Victivallales</taxon>
        <taxon>Victivallaceae</taxon>
        <taxon>Victivallis</taxon>
    </lineage>
</organism>
<dbReference type="InterPro" id="IPR049492">
    <property type="entry name" value="BD-FAE-like_dom"/>
</dbReference>
<evidence type="ECO:0000256" key="1">
    <source>
        <dbReference type="ARBA" id="ARBA00022801"/>
    </source>
</evidence>
<dbReference type="Proteomes" id="UP000435649">
    <property type="component" value="Unassembled WGS sequence"/>
</dbReference>
<dbReference type="PANTHER" id="PTHR48081:SF33">
    <property type="entry name" value="KYNURENINE FORMAMIDASE"/>
    <property type="match status" value="1"/>
</dbReference>
<dbReference type="Gene3D" id="3.40.50.1820">
    <property type="entry name" value="alpha/beta hydrolase"/>
    <property type="match status" value="1"/>
</dbReference>
<evidence type="ECO:0000259" key="2">
    <source>
        <dbReference type="Pfam" id="PF20434"/>
    </source>
</evidence>
<dbReference type="InterPro" id="IPR050300">
    <property type="entry name" value="GDXG_lipolytic_enzyme"/>
</dbReference>
<accession>A0A844G5N0</accession>
<dbReference type="EMBL" id="VUNS01000016">
    <property type="protein sequence ID" value="MST98202.1"/>
    <property type="molecule type" value="Genomic_DNA"/>
</dbReference>
<dbReference type="PANTHER" id="PTHR48081">
    <property type="entry name" value="AB HYDROLASE SUPERFAMILY PROTEIN C4A8.06C"/>
    <property type="match status" value="1"/>
</dbReference>
<feature type="domain" description="BD-FAE-like" evidence="2">
    <location>
        <begin position="20"/>
        <end position="203"/>
    </location>
</feature>
<proteinExistence type="predicted"/>
<dbReference type="SUPFAM" id="SSF53474">
    <property type="entry name" value="alpha/beta-Hydrolases"/>
    <property type="match status" value="1"/>
</dbReference>
<dbReference type="InterPro" id="IPR029058">
    <property type="entry name" value="AB_hydrolase_fold"/>
</dbReference>
<evidence type="ECO:0000313" key="3">
    <source>
        <dbReference type="EMBL" id="MST98202.1"/>
    </source>
</evidence>
<evidence type="ECO:0000313" key="4">
    <source>
        <dbReference type="Proteomes" id="UP000435649"/>
    </source>
</evidence>
<keyword evidence="4" id="KW-1185">Reference proteome</keyword>
<dbReference type="AlphaFoldDB" id="A0A844G5N0"/>
<dbReference type="Pfam" id="PF20434">
    <property type="entry name" value="BD-FAE"/>
    <property type="match status" value="1"/>
</dbReference>
<name>A0A844G5N0_9BACT</name>
<dbReference type="GO" id="GO:0016787">
    <property type="term" value="F:hydrolase activity"/>
    <property type="evidence" value="ECO:0007669"/>
    <property type="project" value="UniProtKB-KW"/>
</dbReference>
<gene>
    <name evidence="3" type="ORF">FYJ85_14250</name>
</gene>